<dbReference type="VEuPathDB" id="VectorBase:AGAMI1_008042"/>
<dbReference type="EnsemblMetazoa" id="AGAP011532-RA">
    <property type="protein sequence ID" value="AGAP011532-PA"/>
    <property type="gene ID" value="AGAP011532"/>
</dbReference>
<name>A0A1S4H7Z2_ANOGA</name>
<dbReference type="PANTHER" id="PTHR18884">
    <property type="entry name" value="SEPTIN"/>
    <property type="match status" value="1"/>
</dbReference>
<reference evidence="4 5" key="2">
    <citation type="journal article" date="2004" name="Trends Parasitol.">
        <title>The Anopheles gambiae genome: an update.</title>
        <authorList>
            <person name="Mongin E."/>
            <person name="Louis C."/>
            <person name="Holt R.A."/>
            <person name="Birney E."/>
            <person name="Collins F.H."/>
        </authorList>
    </citation>
    <scope>NUCLEOTIDE SEQUENCE [LARGE SCALE GENOMIC DNA]</scope>
    <source>
        <strain evidence="4 5">PEST</strain>
    </source>
</reference>
<dbReference type="InParanoid" id="A0A1S4H7Z2"/>
<dbReference type="GO" id="GO:0032153">
    <property type="term" value="C:cell division site"/>
    <property type="evidence" value="ECO:0000318"/>
    <property type="project" value="GO_Central"/>
</dbReference>
<organism evidence="4 5">
    <name type="scientific">Anopheles gambiae</name>
    <name type="common">African malaria mosquito</name>
    <dbReference type="NCBI Taxonomy" id="7165"/>
    <lineage>
        <taxon>Eukaryota</taxon>
        <taxon>Metazoa</taxon>
        <taxon>Ecdysozoa</taxon>
        <taxon>Arthropoda</taxon>
        <taxon>Hexapoda</taxon>
        <taxon>Insecta</taxon>
        <taxon>Pterygota</taxon>
        <taxon>Neoptera</taxon>
        <taxon>Endopterygota</taxon>
        <taxon>Diptera</taxon>
        <taxon>Nematocera</taxon>
        <taxon>Culicoidea</taxon>
        <taxon>Culicidae</taxon>
        <taxon>Anophelinae</taxon>
        <taxon>Anopheles</taxon>
    </lineage>
</organism>
<dbReference type="PIRSF" id="PIRSF006698">
    <property type="entry name" value="Septin"/>
    <property type="match status" value="1"/>
</dbReference>
<dbReference type="CDD" id="cd01850">
    <property type="entry name" value="CDC_Septin"/>
    <property type="match status" value="1"/>
</dbReference>
<reference evidence="4" key="3">
    <citation type="submission" date="2020-05" db="UniProtKB">
        <authorList>
            <consortium name="EnsemblMetazoa"/>
        </authorList>
    </citation>
    <scope>IDENTIFICATION</scope>
    <source>
        <strain evidence="4">PEST</strain>
    </source>
</reference>
<dbReference type="VEuPathDB" id="VectorBase:AGAMI1_010515"/>
<dbReference type="SUPFAM" id="SSF52540">
    <property type="entry name" value="P-loop containing nucleoside triphosphate hydrolases"/>
    <property type="match status" value="1"/>
</dbReference>
<keyword evidence="5" id="KW-1185">Reference proteome</keyword>
<evidence type="ECO:0000256" key="1">
    <source>
        <dbReference type="ARBA" id="ARBA00022741"/>
    </source>
</evidence>
<dbReference type="FunFam" id="3.40.50.300:FF:000036">
    <property type="entry name" value="septin-6 isoform X2"/>
    <property type="match status" value="1"/>
</dbReference>
<dbReference type="EMBL" id="AAAB01008834">
    <property type="status" value="NOT_ANNOTATED_CDS"/>
    <property type="molecule type" value="Genomic_DNA"/>
</dbReference>
<keyword evidence="1 3" id="KW-0547">Nucleotide-binding</keyword>
<dbReference type="PROSITE" id="PS51719">
    <property type="entry name" value="G_SEPTIN"/>
    <property type="match status" value="1"/>
</dbReference>
<dbReference type="GO" id="GO:0005940">
    <property type="term" value="C:septin ring"/>
    <property type="evidence" value="ECO:0000318"/>
    <property type="project" value="GO_Central"/>
</dbReference>
<evidence type="ECO:0000256" key="3">
    <source>
        <dbReference type="RuleBase" id="RU004560"/>
    </source>
</evidence>
<dbReference type="GO" id="GO:0003924">
    <property type="term" value="F:GTPase activity"/>
    <property type="evidence" value="ECO:0000318"/>
    <property type="project" value="GO_Central"/>
</dbReference>
<protein>
    <submittedName>
        <fullName evidence="4">Uncharacterized protein</fullName>
    </submittedName>
</protein>
<dbReference type="GO" id="GO:0005525">
    <property type="term" value="F:GTP binding"/>
    <property type="evidence" value="ECO:0007669"/>
    <property type="project" value="UniProtKB-KW"/>
</dbReference>
<comment type="similarity">
    <text evidence="3">Belongs to the TRAFAC class TrmE-Era-EngA-EngB-Septin-like GTPase superfamily. Septin GTPase family.</text>
</comment>
<dbReference type="GO" id="GO:0015630">
    <property type="term" value="C:microtubule cytoskeleton"/>
    <property type="evidence" value="ECO:0000318"/>
    <property type="project" value="GO_Central"/>
</dbReference>
<proteinExistence type="inferred from homology"/>
<dbReference type="InterPro" id="IPR016491">
    <property type="entry name" value="Septin"/>
</dbReference>
<dbReference type="Gene3D" id="3.40.50.300">
    <property type="entry name" value="P-loop containing nucleotide triphosphate hydrolases"/>
    <property type="match status" value="2"/>
</dbReference>
<dbReference type="GO" id="GO:0008104">
    <property type="term" value="P:intracellular protein localization"/>
    <property type="evidence" value="ECO:0000318"/>
    <property type="project" value="GO_Central"/>
</dbReference>
<sequence>MAAADVAVMKNDLTRTLKQSGHVGFDSLPDQLVSKSVQNGFVFNIMCIGETGLGKSTLMDSLFNTNFESQPSPHTLPCVKLKAHTYELQESMVRLKLTICDTVGYGDQINKDDSFKSVVDYIDQQFEAYLQEELKIKRSLSTYHDSRTHICLYFICPTGHGLKSLDLVCMKMLDSKVNIIPIIAKADTISKTELAKFKAKINEELRANGVQIYQFPTDDESVAEVNTTMNSHIPFAVVGSTDFVRVGNKTVRARQYPWGTVQVENEAHCDFVKLREMLIRTNMEDMREKTHTRHYELYRQKRLEEMGFTDVDSDNKPVSFQQTFEAKRSNHLAELQAKEDEVRQMFVVRVKEKEAELKESEKEVENEAHCDFVKLREMLIRTNMEDMREKTHTRHYELYRQKRLEEMGFTDVDSDNKPVSFQQTFEAKRSNHLAELQAKEDEVRQMFVVRVKEKEAELKESEKELHAKFDKLKKDHAEEKRKLEESRKKLEEEFVEFNRRKSQMTAHHTLTLGKSKKKLTS</sequence>
<dbReference type="GO" id="GO:0060090">
    <property type="term" value="F:molecular adaptor activity"/>
    <property type="evidence" value="ECO:0000318"/>
    <property type="project" value="GO_Central"/>
</dbReference>
<dbReference type="FunCoup" id="A0A1S4H7Z2">
    <property type="interactions" value="506"/>
</dbReference>
<dbReference type="Pfam" id="PF00735">
    <property type="entry name" value="Septin"/>
    <property type="match status" value="2"/>
</dbReference>
<dbReference type="InterPro" id="IPR030379">
    <property type="entry name" value="G_SEPTIN_dom"/>
</dbReference>
<dbReference type="VEuPathDB" id="VectorBase:AGAP011532"/>
<dbReference type="GO" id="GO:0031105">
    <property type="term" value="C:septin complex"/>
    <property type="evidence" value="ECO:0000318"/>
    <property type="project" value="GO_Central"/>
</dbReference>
<dbReference type="AlphaFoldDB" id="A0A1S4H7Z2"/>
<evidence type="ECO:0000256" key="2">
    <source>
        <dbReference type="ARBA" id="ARBA00023134"/>
    </source>
</evidence>
<dbReference type="Proteomes" id="UP000007062">
    <property type="component" value="Chromosome 3L"/>
</dbReference>
<accession>A0A1S4H7Z2</accession>
<evidence type="ECO:0000313" key="5">
    <source>
        <dbReference type="Proteomes" id="UP000007062"/>
    </source>
</evidence>
<dbReference type="InterPro" id="IPR027417">
    <property type="entry name" value="P-loop_NTPase"/>
</dbReference>
<evidence type="ECO:0000313" key="4">
    <source>
        <dbReference type="EnsemblMetazoa" id="AGAP011532-PA"/>
    </source>
</evidence>
<reference evidence="4 5" key="1">
    <citation type="journal article" date="2002" name="Science">
        <title>The genome sequence of the malaria mosquito Anopheles gambiae.</title>
        <authorList>
            <person name="Holt R.A."/>
            <person name="Subramanian G.M."/>
            <person name="Halpern A."/>
            <person name="Sutton G.G."/>
            <person name="Charlab R."/>
            <person name="Nusskern D.R."/>
            <person name="Wincker P."/>
            <person name="Clark A.G."/>
            <person name="Ribeiro J.M."/>
            <person name="Wides R."/>
            <person name="Salzberg S.L."/>
            <person name="Loftus B."/>
            <person name="Yandell M."/>
            <person name="Majoros W.H."/>
            <person name="Rusch D.B."/>
            <person name="Lai Z."/>
            <person name="Kraft C.L."/>
            <person name="Abril J.F."/>
            <person name="Anthouard V."/>
            <person name="Arensburger P."/>
            <person name="Atkinson P.W."/>
            <person name="Baden H."/>
            <person name="de Berardinis V."/>
            <person name="Baldwin D."/>
            <person name="Benes V."/>
            <person name="Biedler J."/>
            <person name="Blass C."/>
            <person name="Bolanos R."/>
            <person name="Boscus D."/>
            <person name="Barnstead M."/>
            <person name="Cai S."/>
            <person name="Center A."/>
            <person name="Chaturverdi K."/>
            <person name="Christophides G.K."/>
            <person name="Chrystal M.A."/>
            <person name="Clamp M."/>
            <person name="Cravchik A."/>
            <person name="Curwen V."/>
            <person name="Dana A."/>
            <person name="Delcher A."/>
            <person name="Dew I."/>
            <person name="Evans C.A."/>
            <person name="Flanigan M."/>
            <person name="Grundschober-Freimoser A."/>
            <person name="Friedli L."/>
            <person name="Gu Z."/>
            <person name="Guan P."/>
            <person name="Guigo R."/>
            <person name="Hillenmeyer M.E."/>
            <person name="Hladun S.L."/>
            <person name="Hogan J.R."/>
            <person name="Hong Y.S."/>
            <person name="Hoover J."/>
            <person name="Jaillon O."/>
            <person name="Ke Z."/>
            <person name="Kodira C."/>
            <person name="Kokoza E."/>
            <person name="Koutsos A."/>
            <person name="Letunic I."/>
            <person name="Levitsky A."/>
            <person name="Liang Y."/>
            <person name="Lin J.J."/>
            <person name="Lobo N.F."/>
            <person name="Lopez J.R."/>
            <person name="Malek J.A."/>
            <person name="McIntosh T.C."/>
            <person name="Meister S."/>
            <person name="Miller J."/>
            <person name="Mobarry C."/>
            <person name="Mongin E."/>
            <person name="Murphy S.D."/>
            <person name="O'Brochta D.A."/>
            <person name="Pfannkoch C."/>
            <person name="Qi R."/>
            <person name="Regier M.A."/>
            <person name="Remington K."/>
            <person name="Shao H."/>
            <person name="Sharakhova M.V."/>
            <person name="Sitter C.D."/>
            <person name="Shetty J."/>
            <person name="Smith T.J."/>
            <person name="Strong R."/>
            <person name="Sun J."/>
            <person name="Thomasova D."/>
            <person name="Ton L.Q."/>
            <person name="Topalis P."/>
            <person name="Tu Z."/>
            <person name="Unger M.F."/>
            <person name="Walenz B."/>
            <person name="Wang A."/>
            <person name="Wang J."/>
            <person name="Wang M."/>
            <person name="Wang X."/>
            <person name="Woodford K.J."/>
            <person name="Wortman J.R."/>
            <person name="Wu M."/>
            <person name="Yao A."/>
            <person name="Zdobnov E.M."/>
            <person name="Zhang H."/>
            <person name="Zhao Q."/>
            <person name="Zhao S."/>
            <person name="Zhu S.C."/>
            <person name="Zhimulev I."/>
            <person name="Coluzzi M."/>
            <person name="della Torre A."/>
            <person name="Roth C.W."/>
            <person name="Louis C."/>
            <person name="Kalush F."/>
            <person name="Mural R.J."/>
            <person name="Myers E.W."/>
            <person name="Adams M.D."/>
            <person name="Smith H.O."/>
            <person name="Broder S."/>
            <person name="Gardner M.J."/>
            <person name="Fraser C.M."/>
            <person name="Birney E."/>
            <person name="Bork P."/>
            <person name="Brey P.T."/>
            <person name="Venter J.C."/>
            <person name="Weissenbach J."/>
            <person name="Kafatos F.C."/>
            <person name="Collins F.H."/>
            <person name="Hoffman S.L."/>
        </authorList>
    </citation>
    <scope>NUCLEOTIDE SEQUENCE [LARGE SCALE GENOMIC DNA]</scope>
    <source>
        <strain evidence="4 5">PEST</strain>
    </source>
</reference>
<dbReference type="GO" id="GO:0061640">
    <property type="term" value="P:cytoskeleton-dependent cytokinesis"/>
    <property type="evidence" value="ECO:0000318"/>
    <property type="project" value="GO_Central"/>
</dbReference>
<keyword evidence="2 3" id="KW-0342">GTP-binding</keyword>